<dbReference type="EMBL" id="HACM01003305">
    <property type="protein sequence ID" value="CRZ03747.1"/>
    <property type="molecule type" value="Transcribed_RNA"/>
</dbReference>
<reference evidence="1" key="1">
    <citation type="submission" date="2015-04" db="EMBL/GenBank/DDBJ databases">
        <title>The genome sequence of the plant pathogenic Rhizarian Plasmodiophora brassicae reveals insights in its biotrophic life cycle and the origin of chitin synthesis.</title>
        <authorList>
            <person name="Schwelm A."/>
            <person name="Fogelqvist J."/>
            <person name="Knaust A."/>
            <person name="Julke S."/>
            <person name="Lilja T."/>
            <person name="Dhandapani V."/>
            <person name="Bonilla-Rosso G."/>
            <person name="Karlsson M."/>
            <person name="Shevchenko A."/>
            <person name="Choi S.R."/>
            <person name="Kim H.G."/>
            <person name="Park J.Y."/>
            <person name="Lim Y.P."/>
            <person name="Ludwig-Muller J."/>
            <person name="Dixelius C."/>
        </authorList>
    </citation>
    <scope>NUCLEOTIDE SEQUENCE</scope>
    <source>
        <tissue evidence="1">Potato root galls</tissue>
    </source>
</reference>
<sequence>IAASMHLRGVGDVSQLKAANVLETKVTPRLNIMERHKRRRSYKELNSRPSRIVSMAHDIHQPVKASRKCVNAGNEFVQVVIHRGQGCKFMQRIAQHKNQQNVSTLLPLLNMLPFALTYLQQEKPRIIKQ</sequence>
<dbReference type="AlphaFoldDB" id="A0A0H5QQ48"/>
<evidence type="ECO:0000313" key="1">
    <source>
        <dbReference type="EMBL" id="CRZ03747.1"/>
    </source>
</evidence>
<proteinExistence type="predicted"/>
<protein>
    <submittedName>
        <fullName evidence="1">Uncharacterized protein</fullName>
    </submittedName>
</protein>
<feature type="non-terminal residue" evidence="1">
    <location>
        <position position="1"/>
    </location>
</feature>
<feature type="non-terminal residue" evidence="1">
    <location>
        <position position="129"/>
    </location>
</feature>
<accession>A0A0H5QQ48</accession>
<organism evidence="1">
    <name type="scientific">Spongospora subterranea</name>
    <dbReference type="NCBI Taxonomy" id="70186"/>
    <lineage>
        <taxon>Eukaryota</taxon>
        <taxon>Sar</taxon>
        <taxon>Rhizaria</taxon>
        <taxon>Endomyxa</taxon>
        <taxon>Phytomyxea</taxon>
        <taxon>Plasmodiophorida</taxon>
        <taxon>Plasmodiophoridae</taxon>
        <taxon>Spongospora</taxon>
    </lineage>
</organism>
<name>A0A0H5QQ48_9EUKA</name>